<evidence type="ECO:0000256" key="6">
    <source>
        <dbReference type="ARBA" id="ARBA00023136"/>
    </source>
</evidence>
<dbReference type="STRING" id="1622118.Lupro_12570"/>
<dbReference type="AlphaFoldDB" id="A0A0X8G8P3"/>
<feature type="transmembrane region" description="Helical" evidence="7">
    <location>
        <begin position="345"/>
        <end position="365"/>
    </location>
</feature>
<name>A0A0X8G8P3_9FLAO</name>
<keyword evidence="6 7" id="KW-0472">Membrane</keyword>
<evidence type="ECO:0000256" key="5">
    <source>
        <dbReference type="ARBA" id="ARBA00022989"/>
    </source>
</evidence>
<feature type="transmembrane region" description="Helical" evidence="7">
    <location>
        <begin position="394"/>
        <end position="412"/>
    </location>
</feature>
<evidence type="ECO:0000256" key="2">
    <source>
        <dbReference type="ARBA" id="ARBA00008929"/>
    </source>
</evidence>
<keyword evidence="5 7" id="KW-1133">Transmembrane helix</keyword>
<dbReference type="KEGG" id="lut:Lupro_12570"/>
<dbReference type="RefSeq" id="WP_068211002.1">
    <property type="nucleotide sequence ID" value="NZ_CP013355.1"/>
</dbReference>
<feature type="transmembrane region" description="Helical" evidence="7">
    <location>
        <begin position="201"/>
        <end position="222"/>
    </location>
</feature>
<comment type="subcellular location">
    <subcellularLocation>
        <location evidence="1">Cell membrane</location>
        <topology evidence="1">Multi-pass membrane protein</topology>
    </subcellularLocation>
</comment>
<dbReference type="GO" id="GO:0005886">
    <property type="term" value="C:plasma membrane"/>
    <property type="evidence" value="ECO:0007669"/>
    <property type="project" value="UniProtKB-SubCell"/>
</dbReference>
<dbReference type="Proteomes" id="UP000059672">
    <property type="component" value="Chromosome"/>
</dbReference>
<reference evidence="9" key="1">
    <citation type="submission" date="2015-12" db="EMBL/GenBank/DDBJ databases">
        <title>Complete genome sequence of Lutibacter profundus strain LP1.</title>
        <authorList>
            <person name="Wissuwa J."/>
            <person name="Le Moine Bauer S."/>
            <person name="Stokke R."/>
            <person name="Dahle H."/>
            <person name="Steen I.H."/>
        </authorList>
    </citation>
    <scope>NUCLEOTIDE SEQUENCE [LARGE SCALE GENOMIC DNA]</scope>
    <source>
        <strain evidence="9">LP1</strain>
    </source>
</reference>
<dbReference type="InterPro" id="IPR005614">
    <property type="entry name" value="NrfD-like"/>
</dbReference>
<protein>
    <submittedName>
        <fullName evidence="8">Polysulfide reductase</fullName>
    </submittedName>
</protein>
<feature type="transmembrane region" description="Helical" evidence="7">
    <location>
        <begin position="278"/>
        <end position="297"/>
    </location>
</feature>
<reference evidence="8 9" key="2">
    <citation type="journal article" date="2016" name="Int. J. Syst. Evol. Microbiol.">
        <title>Lutibacter profundi sp. nov., isolated from a deep-sea hydrothermal system on the Arctic Mid-Ocean Ridge and emended description of the genus Lutibacter.</title>
        <authorList>
            <person name="Le Moine Bauer S."/>
            <person name="Roalkvam I."/>
            <person name="Steen I.H."/>
            <person name="Dahle H."/>
        </authorList>
    </citation>
    <scope>NUCLEOTIDE SEQUENCE [LARGE SCALE GENOMIC DNA]</scope>
    <source>
        <strain evidence="8 9">LP1</strain>
    </source>
</reference>
<dbReference type="EMBL" id="CP013355">
    <property type="protein sequence ID" value="AMC12044.1"/>
    <property type="molecule type" value="Genomic_DNA"/>
</dbReference>
<evidence type="ECO:0000313" key="9">
    <source>
        <dbReference type="Proteomes" id="UP000059672"/>
    </source>
</evidence>
<proteinExistence type="inferred from homology"/>
<dbReference type="Pfam" id="PF03916">
    <property type="entry name" value="NrfD"/>
    <property type="match status" value="1"/>
</dbReference>
<dbReference type="Gene3D" id="1.20.1630.10">
    <property type="entry name" value="Formate dehydrogenase/DMSO reductase domain"/>
    <property type="match status" value="1"/>
</dbReference>
<keyword evidence="3" id="KW-1003">Cell membrane</keyword>
<feature type="transmembrane region" description="Helical" evidence="7">
    <location>
        <begin position="59"/>
        <end position="83"/>
    </location>
</feature>
<evidence type="ECO:0000256" key="3">
    <source>
        <dbReference type="ARBA" id="ARBA00022475"/>
    </source>
</evidence>
<accession>A0A0X8G8P3</accession>
<organism evidence="8 9">
    <name type="scientific">Lutibacter profundi</name>
    <dbReference type="NCBI Taxonomy" id="1622118"/>
    <lineage>
        <taxon>Bacteria</taxon>
        <taxon>Pseudomonadati</taxon>
        <taxon>Bacteroidota</taxon>
        <taxon>Flavobacteriia</taxon>
        <taxon>Flavobacteriales</taxon>
        <taxon>Flavobacteriaceae</taxon>
        <taxon>Lutibacter</taxon>
    </lineage>
</organism>
<evidence type="ECO:0000256" key="1">
    <source>
        <dbReference type="ARBA" id="ARBA00004651"/>
    </source>
</evidence>
<evidence type="ECO:0000256" key="4">
    <source>
        <dbReference type="ARBA" id="ARBA00022692"/>
    </source>
</evidence>
<feature type="transmembrane region" description="Helical" evidence="7">
    <location>
        <begin position="234"/>
        <end position="257"/>
    </location>
</feature>
<feature type="transmembrane region" description="Helical" evidence="7">
    <location>
        <begin position="95"/>
        <end position="113"/>
    </location>
</feature>
<evidence type="ECO:0000313" key="8">
    <source>
        <dbReference type="EMBL" id="AMC12044.1"/>
    </source>
</evidence>
<comment type="similarity">
    <text evidence="2">Belongs to the NrfD family.</text>
</comment>
<gene>
    <name evidence="8" type="ORF">Lupro_12570</name>
</gene>
<feature type="transmembrane region" description="Helical" evidence="7">
    <location>
        <begin position="317"/>
        <end position="338"/>
    </location>
</feature>
<evidence type="ECO:0000256" key="7">
    <source>
        <dbReference type="SAM" id="Phobius"/>
    </source>
</evidence>
<keyword evidence="9" id="KW-1185">Reference proteome</keyword>
<keyword evidence="4 7" id="KW-0812">Transmembrane</keyword>
<dbReference type="PANTHER" id="PTHR43044">
    <property type="match status" value="1"/>
</dbReference>
<sequence length="438" mass="50004">MKKYDKLLNDLAPKKFGKLGTIWTISLIVIIIIGIIAYIDQLIKGQVVTNMRDYTLWGIYISNFVFFVATSFVGSVTVAVLRLTKNNWRTPVVRIAEIISLAAIVMAGITIMIDMARPDRLLNLFIHARLQSPITWDVIIIPTYIVLSLLLLYFPLLPDFKILKEYFKDKSPKLSKWYGKLSLNWTGSKAQKAIQTKSIQIIALMIIPVGLILQTIDAWLFSTTYRIGWDSTNMGAYFISGAFVAGVGALITVIYVVRRAYKLEHFITDNHFDKLGKFLVLACLTYLYFNINEYLIPTFTASKEEEIHLNTLISGQYAPLFWFVIIGGLIIPIIVLLFKKGRKPLPMFIIGLVVVIASWWKRYLIVTPTLLHPFLPIQGVPESWHHYFPSIHEWLITIATLAMALLIITLLVRYLPIIPIQRTADEQEELLKNTKNAE</sequence>
<dbReference type="PANTHER" id="PTHR43044:SF2">
    <property type="entry name" value="POLYSULPHIDE REDUCTASE NRFD"/>
    <property type="match status" value="1"/>
</dbReference>
<dbReference type="OrthoDB" id="9768846at2"/>
<feature type="transmembrane region" description="Helical" evidence="7">
    <location>
        <begin position="133"/>
        <end position="154"/>
    </location>
</feature>
<feature type="transmembrane region" description="Helical" evidence="7">
    <location>
        <begin position="21"/>
        <end position="39"/>
    </location>
</feature>